<dbReference type="PROSITE" id="PS00073">
    <property type="entry name" value="ACYL_COA_DH_2"/>
    <property type="match status" value="1"/>
</dbReference>
<dbReference type="InterPro" id="IPR036250">
    <property type="entry name" value="AcylCo_DH-like_C"/>
</dbReference>
<dbReference type="InterPro" id="IPR006091">
    <property type="entry name" value="Acyl-CoA_Oxase/DH_mid-dom"/>
</dbReference>
<dbReference type="RefSeq" id="WP_251933308.1">
    <property type="nucleotide sequence ID" value="NZ_CP098747.1"/>
</dbReference>
<comment type="cofactor">
    <cofactor evidence="1 5">
        <name>FAD</name>
        <dbReference type="ChEBI" id="CHEBI:57692"/>
    </cofactor>
</comment>
<evidence type="ECO:0000313" key="9">
    <source>
        <dbReference type="EMBL" id="USG60427.1"/>
    </source>
</evidence>
<keyword evidence="10" id="KW-1185">Reference proteome</keyword>
<dbReference type="PANTHER" id="PTHR42707:SF2">
    <property type="entry name" value="ACD11 DEHYDROGENASE"/>
    <property type="match status" value="1"/>
</dbReference>
<dbReference type="Pfam" id="PF00441">
    <property type="entry name" value="Acyl-CoA_dh_1"/>
    <property type="match status" value="1"/>
</dbReference>
<dbReference type="Gene3D" id="1.20.140.10">
    <property type="entry name" value="Butyryl-CoA Dehydrogenase, subunit A, domain 3"/>
    <property type="match status" value="1"/>
</dbReference>
<dbReference type="Proteomes" id="UP001056291">
    <property type="component" value="Chromosome"/>
</dbReference>
<keyword evidence="5" id="KW-0560">Oxidoreductase</keyword>
<evidence type="ECO:0000259" key="8">
    <source>
        <dbReference type="Pfam" id="PF18158"/>
    </source>
</evidence>
<evidence type="ECO:0000259" key="7">
    <source>
        <dbReference type="Pfam" id="PF02770"/>
    </source>
</evidence>
<dbReference type="InterPro" id="IPR041504">
    <property type="entry name" value="AidB_N"/>
</dbReference>
<reference evidence="9" key="1">
    <citation type="submission" date="2022-06" db="EMBL/GenBank/DDBJ databases">
        <title>Sneathiella actinostolidae sp. nov., isolated from a sea anemonein the Western Pacific Ocean.</title>
        <authorList>
            <person name="Wei M.J."/>
        </authorList>
    </citation>
    <scope>NUCLEOTIDE SEQUENCE</scope>
    <source>
        <strain evidence="9">PHK-P5</strain>
    </source>
</reference>
<dbReference type="Pfam" id="PF02770">
    <property type="entry name" value="Acyl-CoA_dh_M"/>
    <property type="match status" value="1"/>
</dbReference>
<sequence>MNIEASIPKETEKKELEDWVADDCHGLNFFDIDQSLQDLLTLYLPQDLREHMTPVYRRLGGIAGNRLDDLARMCDRHPPVLHTRDARGRNEDWIEFHPAYREMEQLGYGEFGIHAMSHKPGVFDWPEKIPPMAKYIFQYLFTQSEFGLMCPISVTDTSAMLLERYGPAIAKDKYLDRMLSQDAPNSYKGAQFMTEKIGGSEVANFAVTAKLEDGEWKIYGDKWFCSCADADVCLVLARPEGAPDGNSGLAIFAVPRQLEDGRRNKYRIVRLKDKMGTKSMASGEIVFDGALGYAFGDVGAKPNPGLKQMMDQVSMSRLSHGVRAAGMMRRCLNEALVTAKTRNVFGEAIIHKPLLRRQLLKLMVPTEQVLSMVMHVAKTLHQADSGDEGARKLNRILTPLLKFRACRDNITVATGSLEIRGGNGFIEDWVNSRLVRDAHTGLLWEGTSNINALDITTRAIAKTGAHETLAEDLKGRIDTTVGMPGQYGGELVGLIDRATSFAEEIAKSGNETQARQASDALYHVTTATLLAVEGAALGKAGGDARRLLLSRLVVDTRLRSHDPLSVGDDAFEIEAGNRLLQDEPVSLADVTDLLTL</sequence>
<evidence type="ECO:0000256" key="3">
    <source>
        <dbReference type="ARBA" id="ARBA00022630"/>
    </source>
</evidence>
<evidence type="ECO:0000256" key="1">
    <source>
        <dbReference type="ARBA" id="ARBA00001974"/>
    </source>
</evidence>
<dbReference type="PANTHER" id="PTHR42707">
    <property type="entry name" value="ACYL-COA DEHYDROGENASE"/>
    <property type="match status" value="1"/>
</dbReference>
<protein>
    <submittedName>
        <fullName evidence="9">Acyl-CoA dehydrogenase family protein</fullName>
    </submittedName>
</protein>
<evidence type="ECO:0000259" key="6">
    <source>
        <dbReference type="Pfam" id="PF00441"/>
    </source>
</evidence>
<evidence type="ECO:0000256" key="5">
    <source>
        <dbReference type="RuleBase" id="RU362125"/>
    </source>
</evidence>
<keyword evidence="3 5" id="KW-0285">Flavoprotein</keyword>
<evidence type="ECO:0000256" key="4">
    <source>
        <dbReference type="ARBA" id="ARBA00022827"/>
    </source>
</evidence>
<dbReference type="SUPFAM" id="SSF47203">
    <property type="entry name" value="Acyl-CoA dehydrogenase C-terminal domain-like"/>
    <property type="match status" value="1"/>
</dbReference>
<comment type="similarity">
    <text evidence="2 5">Belongs to the acyl-CoA dehydrogenase family.</text>
</comment>
<dbReference type="InterPro" id="IPR009075">
    <property type="entry name" value="AcylCo_DH/oxidase_C"/>
</dbReference>
<dbReference type="SUPFAM" id="SSF56645">
    <property type="entry name" value="Acyl-CoA dehydrogenase NM domain-like"/>
    <property type="match status" value="1"/>
</dbReference>
<evidence type="ECO:0000256" key="2">
    <source>
        <dbReference type="ARBA" id="ARBA00009347"/>
    </source>
</evidence>
<feature type="domain" description="Adaptive response protein AidB N-terminal" evidence="8">
    <location>
        <begin position="24"/>
        <end position="180"/>
    </location>
</feature>
<name>A0ABY4W0E6_9PROT</name>
<organism evidence="9 10">
    <name type="scientific">Sneathiella marina</name>
    <dbReference type="NCBI Taxonomy" id="2950108"/>
    <lineage>
        <taxon>Bacteria</taxon>
        <taxon>Pseudomonadati</taxon>
        <taxon>Pseudomonadota</taxon>
        <taxon>Alphaproteobacteria</taxon>
        <taxon>Sneathiellales</taxon>
        <taxon>Sneathiellaceae</taxon>
        <taxon>Sneathiella</taxon>
    </lineage>
</organism>
<gene>
    <name evidence="9" type="ORF">NBZ79_14745</name>
</gene>
<dbReference type="InterPro" id="IPR052904">
    <property type="entry name" value="Acyl-CoA_dehydrogenase-like"/>
</dbReference>
<proteinExistence type="inferred from homology"/>
<feature type="domain" description="Acyl-CoA oxidase/dehydrogenase middle" evidence="7">
    <location>
        <begin position="191"/>
        <end position="289"/>
    </location>
</feature>
<dbReference type="Pfam" id="PF18158">
    <property type="entry name" value="AidB_N"/>
    <property type="match status" value="1"/>
</dbReference>
<dbReference type="Gene3D" id="6.10.250.600">
    <property type="match status" value="1"/>
</dbReference>
<dbReference type="InterPro" id="IPR006089">
    <property type="entry name" value="Acyl-CoA_DH_CS"/>
</dbReference>
<evidence type="ECO:0000313" key="10">
    <source>
        <dbReference type="Proteomes" id="UP001056291"/>
    </source>
</evidence>
<dbReference type="EMBL" id="CP098747">
    <property type="protein sequence ID" value="USG60427.1"/>
    <property type="molecule type" value="Genomic_DNA"/>
</dbReference>
<accession>A0ABY4W0E6</accession>
<feature type="domain" description="Acyl-CoA dehydrogenase/oxidase C-terminal" evidence="6">
    <location>
        <begin position="304"/>
        <end position="458"/>
    </location>
</feature>
<dbReference type="Gene3D" id="2.40.110.20">
    <property type="match status" value="1"/>
</dbReference>
<dbReference type="InterPro" id="IPR009100">
    <property type="entry name" value="AcylCoA_DH/oxidase_NM_dom_sf"/>
</dbReference>
<keyword evidence="4 5" id="KW-0274">FAD</keyword>